<keyword evidence="4" id="KW-1185">Reference proteome</keyword>
<sequence length="88" mass="9829">MKGLSVLNLYAPRVQGLILVLVGSMTFLAFLYAAILSKLLPPSEYYFVAAIQNDRCLFIPSTINIILIVLQLKLTASWKSIQKRNGPF</sequence>
<gene>
    <name evidence="2" type="ORF">DCAR_024676</name>
    <name evidence="3" type="ORF">DCAR_0728354</name>
</gene>
<organism evidence="2">
    <name type="scientific">Daucus carota subsp. sativus</name>
    <name type="common">Carrot</name>
    <dbReference type="NCBI Taxonomy" id="79200"/>
    <lineage>
        <taxon>Eukaryota</taxon>
        <taxon>Viridiplantae</taxon>
        <taxon>Streptophyta</taxon>
        <taxon>Embryophyta</taxon>
        <taxon>Tracheophyta</taxon>
        <taxon>Spermatophyta</taxon>
        <taxon>Magnoliopsida</taxon>
        <taxon>eudicotyledons</taxon>
        <taxon>Gunneridae</taxon>
        <taxon>Pentapetalae</taxon>
        <taxon>asterids</taxon>
        <taxon>campanulids</taxon>
        <taxon>Apiales</taxon>
        <taxon>Apiaceae</taxon>
        <taxon>Apioideae</taxon>
        <taxon>Scandiceae</taxon>
        <taxon>Daucinae</taxon>
        <taxon>Daucus</taxon>
        <taxon>Daucus sect. Daucus</taxon>
    </lineage>
</organism>
<dbReference type="PANTHER" id="PTHR36485">
    <property type="entry name" value="OS01G0939000 PROTEIN"/>
    <property type="match status" value="1"/>
</dbReference>
<keyword evidence="1" id="KW-1133">Transmembrane helix</keyword>
<evidence type="ECO:0000313" key="4">
    <source>
        <dbReference type="Proteomes" id="UP000077755"/>
    </source>
</evidence>
<dbReference type="AlphaFoldDB" id="A0A161X546"/>
<evidence type="ECO:0000256" key="1">
    <source>
        <dbReference type="SAM" id="Phobius"/>
    </source>
</evidence>
<protein>
    <submittedName>
        <fullName evidence="2">Uncharacterized protein</fullName>
    </submittedName>
</protein>
<feature type="transmembrane region" description="Helical" evidence="1">
    <location>
        <begin position="57"/>
        <end position="76"/>
    </location>
</feature>
<evidence type="ECO:0000313" key="3">
    <source>
        <dbReference type="EMBL" id="WOH08903.1"/>
    </source>
</evidence>
<reference evidence="3" key="2">
    <citation type="submission" date="2022-03" db="EMBL/GenBank/DDBJ databases">
        <title>Draft title - Genomic analysis of global carrot germplasm unveils the trajectory of domestication and the origin of high carotenoid orange carrot.</title>
        <authorList>
            <person name="Iorizzo M."/>
            <person name="Ellison S."/>
            <person name="Senalik D."/>
            <person name="Macko-Podgorni A."/>
            <person name="Grzebelus D."/>
            <person name="Bostan H."/>
            <person name="Rolling W."/>
            <person name="Curaba J."/>
            <person name="Simon P."/>
        </authorList>
    </citation>
    <scope>NUCLEOTIDE SEQUENCE</scope>
    <source>
        <tissue evidence="3">Leaf</tissue>
    </source>
</reference>
<name>A0A161X546_DAUCS</name>
<dbReference type="EMBL" id="LNRQ01000007">
    <property type="protein sequence ID" value="KZM87543.1"/>
    <property type="molecule type" value="Genomic_DNA"/>
</dbReference>
<dbReference type="Proteomes" id="UP000077755">
    <property type="component" value="Chromosome 7"/>
</dbReference>
<reference evidence="2" key="1">
    <citation type="journal article" date="2016" name="Nat. Genet.">
        <title>A high-quality carrot genome assembly provides new insights into carotenoid accumulation and asterid genome evolution.</title>
        <authorList>
            <person name="Iorizzo M."/>
            <person name="Ellison S."/>
            <person name="Senalik D."/>
            <person name="Zeng P."/>
            <person name="Satapoomin P."/>
            <person name="Huang J."/>
            <person name="Bowman M."/>
            <person name="Iovene M."/>
            <person name="Sanseverino W."/>
            <person name="Cavagnaro P."/>
            <person name="Yildiz M."/>
            <person name="Macko-Podgorni A."/>
            <person name="Moranska E."/>
            <person name="Grzebelus E."/>
            <person name="Grzebelus D."/>
            <person name="Ashrafi H."/>
            <person name="Zheng Z."/>
            <person name="Cheng S."/>
            <person name="Spooner D."/>
            <person name="Van Deynze A."/>
            <person name="Simon P."/>
        </authorList>
    </citation>
    <scope>NUCLEOTIDE SEQUENCE [LARGE SCALE GENOMIC DNA]</scope>
    <source>
        <tissue evidence="2">Leaf</tissue>
    </source>
</reference>
<dbReference type="PANTHER" id="PTHR36485:SF1">
    <property type="entry name" value="TRANSMEMBRANE PROTEIN"/>
    <property type="match status" value="1"/>
</dbReference>
<keyword evidence="1" id="KW-0812">Transmembrane</keyword>
<feature type="transmembrane region" description="Helical" evidence="1">
    <location>
        <begin position="16"/>
        <end position="37"/>
    </location>
</feature>
<dbReference type="EMBL" id="CP093349">
    <property type="protein sequence ID" value="WOH08903.1"/>
    <property type="molecule type" value="Genomic_DNA"/>
</dbReference>
<evidence type="ECO:0000313" key="2">
    <source>
        <dbReference type="EMBL" id="KZM87543.1"/>
    </source>
</evidence>
<keyword evidence="1" id="KW-0472">Membrane</keyword>
<dbReference type="Gramene" id="KZM87543">
    <property type="protein sequence ID" value="KZM87543"/>
    <property type="gene ID" value="DCAR_024676"/>
</dbReference>
<proteinExistence type="predicted"/>
<accession>A0A161X546</accession>